<reference evidence="1 2" key="1">
    <citation type="journal article" date="2020" name="IScience">
        <title>Genome Sequencing of the Endangered Kingdonia uniflora (Circaeasteraceae, Ranunculales) Reveals Potential Mechanisms of Evolutionary Specialization.</title>
        <authorList>
            <person name="Sun Y."/>
            <person name="Deng T."/>
            <person name="Zhang A."/>
            <person name="Moore M.J."/>
            <person name="Landis J.B."/>
            <person name="Lin N."/>
            <person name="Zhang H."/>
            <person name="Zhang X."/>
            <person name="Huang J."/>
            <person name="Zhang X."/>
            <person name="Sun H."/>
            <person name="Wang H."/>
        </authorList>
    </citation>
    <scope>NUCLEOTIDE SEQUENCE [LARGE SCALE GENOMIC DNA]</scope>
    <source>
        <strain evidence="1">TB1705</strain>
        <tissue evidence="1">Leaf</tissue>
    </source>
</reference>
<keyword evidence="2" id="KW-1185">Reference proteome</keyword>
<dbReference type="Proteomes" id="UP000541444">
    <property type="component" value="Unassembled WGS sequence"/>
</dbReference>
<proteinExistence type="predicted"/>
<organism evidence="1 2">
    <name type="scientific">Kingdonia uniflora</name>
    <dbReference type="NCBI Taxonomy" id="39325"/>
    <lineage>
        <taxon>Eukaryota</taxon>
        <taxon>Viridiplantae</taxon>
        <taxon>Streptophyta</taxon>
        <taxon>Embryophyta</taxon>
        <taxon>Tracheophyta</taxon>
        <taxon>Spermatophyta</taxon>
        <taxon>Magnoliopsida</taxon>
        <taxon>Ranunculales</taxon>
        <taxon>Circaeasteraceae</taxon>
        <taxon>Kingdonia</taxon>
    </lineage>
</organism>
<evidence type="ECO:0000313" key="1">
    <source>
        <dbReference type="EMBL" id="KAF6162066.1"/>
    </source>
</evidence>
<evidence type="ECO:0000313" key="2">
    <source>
        <dbReference type="Proteomes" id="UP000541444"/>
    </source>
</evidence>
<accession>A0A7J7N4L6</accession>
<name>A0A7J7N4L6_9MAGN</name>
<gene>
    <name evidence="1" type="ORF">GIB67_025832</name>
</gene>
<protein>
    <submittedName>
        <fullName evidence="1">Uncharacterized protein</fullName>
    </submittedName>
</protein>
<dbReference type="EMBL" id="JACGCM010001057">
    <property type="protein sequence ID" value="KAF6162066.1"/>
    <property type="molecule type" value="Genomic_DNA"/>
</dbReference>
<dbReference type="AlphaFoldDB" id="A0A7J7N4L6"/>
<comment type="caution">
    <text evidence="1">The sequence shown here is derived from an EMBL/GenBank/DDBJ whole genome shotgun (WGS) entry which is preliminary data.</text>
</comment>
<sequence length="72" mass="8542">MIRLSPRLQWGVRFQSRMLGMNFHLNQILVLLMQSNTGPANSSNRFNGQDFRRSGQFFKVFWLFSKLDISKF</sequence>